<reference evidence="1 2" key="1">
    <citation type="journal article" date="2010" name="Virol. J.">
        <title>Complete genome sequence of a Megalocytivirus (family Iridoviridae) associated with turbot mortality in China.</title>
        <authorList>
            <person name="Shi C.Y."/>
            <person name="Jia K.T."/>
            <person name="Yang B."/>
            <person name="Huang J."/>
        </authorList>
    </citation>
    <scope>NUCLEOTIDE SEQUENCE [LARGE SCALE GENOMIC DNA]</scope>
</reference>
<proteinExistence type="predicted"/>
<protein>
    <submittedName>
        <fullName evidence="1">ORF63L</fullName>
    </submittedName>
</protein>
<organism evidence="1 2">
    <name type="scientific">Turbot reddish body iridovirus</name>
    <dbReference type="NCBI Taxonomy" id="273651"/>
    <lineage>
        <taxon>Viruses</taxon>
        <taxon>Varidnaviria</taxon>
        <taxon>Bamfordvirae</taxon>
        <taxon>Nucleocytoviricota</taxon>
        <taxon>Megaviricetes</taxon>
        <taxon>Pimascovirales</taxon>
        <taxon>Pimascovirales incertae sedis</taxon>
        <taxon>Iridoviridae</taxon>
        <taxon>Alphairidovirinae</taxon>
        <taxon>Megalocytivirus</taxon>
        <taxon>Megalocytivirus pagrus1</taxon>
        <taxon>Infectious spleen and kidney necrosis virus</taxon>
    </lineage>
</organism>
<name>E2CU08_ISKNV</name>
<dbReference type="Proteomes" id="UP000160942">
    <property type="component" value="Segment"/>
</dbReference>
<sequence>MFDIHEVYDLLLSGQSLQQWCAQHHMHIADCVHMVLPLLPDDRSVVEVMKLGVVDYDPFVMLARHPHAMYMCIVAGILDTSDYTNRVRVSDGMNVIQALSAAMQLDTLLAVAPFDWYMVTPNGLMLPDIALRAGGCYVTIVNFFEEHIDPNMFVPQLGMTVAEHIVHTWPQPALVYIAMEGTVHVTAADLVYMIVHGMTAAVVALAPQFDITSVHVDDKLLVHHMATAWSSEYMSVFNAYDIQTLNEVTSYNNSLTLVDFILTGWVPQQVLAYYIPKEYWPVEQLMSTLSAHVRLLDLSDDGIYRLLNVLQCMCHIMMHTGYKPDADVPVAMAYLLTFLSYRVNTRPTPMPPLNATAEQLAAHFAAVSYDGLDATLAALYERAPALETYAADVRALVTDYDLFLTFIAKLQRELMQCLYAMAALGVRPGKVFFDIVRPDSRLAKVFANTLKQIIQRQHMQLIEQHMRNNPQDAIVMGIDI</sequence>
<evidence type="ECO:0000313" key="1">
    <source>
        <dbReference type="EMBL" id="ADE34408.1"/>
    </source>
</evidence>
<accession>E2CU08</accession>
<dbReference type="EMBL" id="GQ273492">
    <property type="protein sequence ID" value="ADE34408.1"/>
    <property type="molecule type" value="Genomic_DNA"/>
</dbReference>
<evidence type="ECO:0000313" key="2">
    <source>
        <dbReference type="Proteomes" id="UP000160942"/>
    </source>
</evidence>